<dbReference type="SUPFAM" id="SSF50129">
    <property type="entry name" value="GroES-like"/>
    <property type="match status" value="1"/>
</dbReference>
<protein>
    <submittedName>
        <fullName evidence="2">NADPH:quinone reductase</fullName>
    </submittedName>
</protein>
<dbReference type="RefSeq" id="WP_203918867.1">
    <property type="nucleotide sequence ID" value="NZ_BONZ01000032.1"/>
</dbReference>
<dbReference type="PANTHER" id="PTHR11695">
    <property type="entry name" value="ALCOHOL DEHYDROGENASE RELATED"/>
    <property type="match status" value="1"/>
</dbReference>
<dbReference type="AlphaFoldDB" id="A0A8J3QQT9"/>
<gene>
    <name evidence="2" type="ORF">Raf01_33960</name>
</gene>
<organism evidence="2 3">
    <name type="scientific">Rugosimonospora africana</name>
    <dbReference type="NCBI Taxonomy" id="556532"/>
    <lineage>
        <taxon>Bacteria</taxon>
        <taxon>Bacillati</taxon>
        <taxon>Actinomycetota</taxon>
        <taxon>Actinomycetes</taxon>
        <taxon>Micromonosporales</taxon>
        <taxon>Micromonosporaceae</taxon>
        <taxon>Rugosimonospora</taxon>
    </lineage>
</organism>
<dbReference type="Gene3D" id="3.40.50.720">
    <property type="entry name" value="NAD(P)-binding Rossmann-like Domain"/>
    <property type="match status" value="1"/>
</dbReference>
<name>A0A8J3QQT9_9ACTN</name>
<reference evidence="2" key="1">
    <citation type="submission" date="2021-01" db="EMBL/GenBank/DDBJ databases">
        <title>Whole genome shotgun sequence of Rugosimonospora africana NBRC 104875.</title>
        <authorList>
            <person name="Komaki H."/>
            <person name="Tamura T."/>
        </authorList>
    </citation>
    <scope>NUCLEOTIDE SEQUENCE</scope>
    <source>
        <strain evidence="2">NBRC 104875</strain>
    </source>
</reference>
<dbReference type="InterPro" id="IPR020843">
    <property type="entry name" value="ER"/>
</dbReference>
<dbReference type="Pfam" id="PF13602">
    <property type="entry name" value="ADH_zinc_N_2"/>
    <property type="match status" value="1"/>
</dbReference>
<accession>A0A8J3QQT9</accession>
<dbReference type="Gene3D" id="3.90.180.10">
    <property type="entry name" value="Medium-chain alcohol dehydrogenases, catalytic domain"/>
    <property type="match status" value="1"/>
</dbReference>
<dbReference type="Proteomes" id="UP000642748">
    <property type="component" value="Unassembled WGS sequence"/>
</dbReference>
<dbReference type="InterPro" id="IPR013154">
    <property type="entry name" value="ADH-like_N"/>
</dbReference>
<sequence>MKAIVQDRYGSPDVLALREVSRPEPGEGQVLVRVRAATLNARDWHLMRGDPYLARLGMGLRRPKLRGRGSDFAGEVDTVGPGVTGLHPGEEVFGEADGALADYVCAPAALVVRKPANLSFAQAASLPLAGATALEALRDVGRIRPEQRLLVNGASGGVGTFAVQLGVHLGAEVTAVCSTRNVDLLHSLGAHHVIDYTRHDFTAFHADAAGPGQGQRYDLIFDLVGNRSLTDLRRVLAPTGTLLLSGGGVSRGGSLIGPLGLILKARLAAPLTRRQRLVVFAAHPTGEHLTVLAQLAANGTITPVIDGQYPLAQAAEAMRYLEVEHARGKVVIG</sequence>
<evidence type="ECO:0000313" key="2">
    <source>
        <dbReference type="EMBL" id="GIH15224.1"/>
    </source>
</evidence>
<dbReference type="SUPFAM" id="SSF51735">
    <property type="entry name" value="NAD(P)-binding Rossmann-fold domains"/>
    <property type="match status" value="1"/>
</dbReference>
<dbReference type="CDD" id="cd08267">
    <property type="entry name" value="MDR1"/>
    <property type="match status" value="1"/>
</dbReference>
<evidence type="ECO:0000259" key="1">
    <source>
        <dbReference type="SMART" id="SM00829"/>
    </source>
</evidence>
<dbReference type="EMBL" id="BONZ01000032">
    <property type="protein sequence ID" value="GIH15224.1"/>
    <property type="molecule type" value="Genomic_DNA"/>
</dbReference>
<evidence type="ECO:0000313" key="3">
    <source>
        <dbReference type="Proteomes" id="UP000642748"/>
    </source>
</evidence>
<dbReference type="InterPro" id="IPR050700">
    <property type="entry name" value="YIM1/Zinc_Alcohol_DH_Fams"/>
</dbReference>
<comment type="caution">
    <text evidence="2">The sequence shown here is derived from an EMBL/GenBank/DDBJ whole genome shotgun (WGS) entry which is preliminary data.</text>
</comment>
<dbReference type="InterPro" id="IPR036291">
    <property type="entry name" value="NAD(P)-bd_dom_sf"/>
</dbReference>
<proteinExistence type="predicted"/>
<dbReference type="GO" id="GO:0016491">
    <property type="term" value="F:oxidoreductase activity"/>
    <property type="evidence" value="ECO:0007669"/>
    <property type="project" value="InterPro"/>
</dbReference>
<dbReference type="Pfam" id="PF08240">
    <property type="entry name" value="ADH_N"/>
    <property type="match status" value="1"/>
</dbReference>
<feature type="domain" description="Enoyl reductase (ER)" evidence="1">
    <location>
        <begin position="10"/>
        <end position="332"/>
    </location>
</feature>
<dbReference type="PANTHER" id="PTHR11695:SF294">
    <property type="entry name" value="RETICULON-4-INTERACTING PROTEIN 1, MITOCHONDRIAL"/>
    <property type="match status" value="1"/>
</dbReference>
<dbReference type="InterPro" id="IPR011032">
    <property type="entry name" value="GroES-like_sf"/>
</dbReference>
<dbReference type="SMART" id="SM00829">
    <property type="entry name" value="PKS_ER"/>
    <property type="match status" value="1"/>
</dbReference>
<keyword evidence="3" id="KW-1185">Reference proteome</keyword>